<evidence type="ECO:0000313" key="5">
    <source>
        <dbReference type="EMBL" id="GAC57422.1"/>
    </source>
</evidence>
<name>L7LBI2_9ACTN</name>
<comment type="caution">
    <text evidence="5">The sequence shown here is derived from an EMBL/GenBank/DDBJ whole genome shotgun (WGS) entry which is preliminary data.</text>
</comment>
<evidence type="ECO:0000256" key="3">
    <source>
        <dbReference type="ARBA" id="ARBA00022801"/>
    </source>
</evidence>
<dbReference type="RefSeq" id="WP_005939489.1">
    <property type="nucleotide sequence ID" value="NZ_ATVK01000010.1"/>
</dbReference>
<dbReference type="InterPro" id="IPR007137">
    <property type="entry name" value="DUF348"/>
</dbReference>
<dbReference type="SUPFAM" id="SSF53955">
    <property type="entry name" value="Lysozyme-like"/>
    <property type="match status" value="1"/>
</dbReference>
<dbReference type="AlphaFoldDB" id="L7LBI2"/>
<dbReference type="InterPro" id="IPR023346">
    <property type="entry name" value="Lysozyme-like_dom_sf"/>
</dbReference>
<keyword evidence="2" id="KW-0732">Signal</keyword>
<dbReference type="STRING" id="1121927.GOHSU_19_00270"/>
<reference evidence="5 6" key="1">
    <citation type="submission" date="2012-12" db="EMBL/GenBank/DDBJ databases">
        <title>Whole genome shotgun sequence of Gordonia hirsuta NBRC 16056.</title>
        <authorList>
            <person name="Isaki-Nakamura S."/>
            <person name="Hosoyama A."/>
            <person name="Tsuchikane K."/>
            <person name="Katsumata H."/>
            <person name="Baba S."/>
            <person name="Yamazaki S."/>
            <person name="Fujita N."/>
        </authorList>
    </citation>
    <scope>NUCLEOTIDE SEQUENCE [LARGE SCALE GENOMIC DNA]</scope>
    <source>
        <strain evidence="5 6">NBRC 16056</strain>
    </source>
</reference>
<organism evidence="5 6">
    <name type="scientific">Gordonia hirsuta DSM 44140 = NBRC 16056</name>
    <dbReference type="NCBI Taxonomy" id="1121927"/>
    <lineage>
        <taxon>Bacteria</taxon>
        <taxon>Bacillati</taxon>
        <taxon>Actinomycetota</taxon>
        <taxon>Actinomycetes</taxon>
        <taxon>Mycobacteriales</taxon>
        <taxon>Gordoniaceae</taxon>
        <taxon>Gordonia</taxon>
    </lineage>
</organism>
<proteinExistence type="inferred from homology"/>
<keyword evidence="6" id="KW-1185">Reference proteome</keyword>
<dbReference type="SMART" id="SM01208">
    <property type="entry name" value="G5"/>
    <property type="match status" value="1"/>
</dbReference>
<dbReference type="CDD" id="cd13925">
    <property type="entry name" value="RPF"/>
    <property type="match status" value="1"/>
</dbReference>
<comment type="similarity">
    <text evidence="1">Belongs to the transglycosylase family. Rpf subfamily.</text>
</comment>
<evidence type="ECO:0000313" key="6">
    <source>
        <dbReference type="Proteomes" id="UP000053405"/>
    </source>
</evidence>
<dbReference type="Gene3D" id="1.10.530.10">
    <property type="match status" value="1"/>
</dbReference>
<dbReference type="Pfam" id="PF03990">
    <property type="entry name" value="DUF348"/>
    <property type="match status" value="3"/>
</dbReference>
<dbReference type="EMBL" id="BANT01000019">
    <property type="protein sequence ID" value="GAC57422.1"/>
    <property type="molecule type" value="Genomic_DNA"/>
</dbReference>
<keyword evidence="3" id="KW-0378">Hydrolase</keyword>
<dbReference type="Pfam" id="PF07501">
    <property type="entry name" value="G5"/>
    <property type="match status" value="1"/>
</dbReference>
<dbReference type="eggNOG" id="COG3583">
    <property type="taxonomic scope" value="Bacteria"/>
</dbReference>
<dbReference type="Gene3D" id="2.20.230.10">
    <property type="entry name" value="Resuscitation-promoting factor rpfb"/>
    <property type="match status" value="1"/>
</dbReference>
<dbReference type="InterPro" id="IPR010618">
    <property type="entry name" value="RPF"/>
</dbReference>
<dbReference type="PROSITE" id="PS51109">
    <property type="entry name" value="G5"/>
    <property type="match status" value="1"/>
</dbReference>
<sequence>MSALKRINASDSVGARVVTGALLATVAAGGVTGAVMHKELTLTVDGETRDISTMAFSVERVLAENDITPADGDQVNTDLSSAPKSGQVITVDRLKEVELNLDGTPQIVKTNKNSVGEILAERGLEAAAVSTSLDKSVPVAGDSLEVTLPKPVVVTDGGKTERTVIAARTVGELFERAGKPLAPTDKVIPAASTPVSKDMKIQVTRIRDEQLTVDEKVAPPEIVTKDPSMINGRKVVVRPGTPGKAEVTYKVTKINGKVTKREKVTEKVLVEPKPATVRVGTKPGAPHVPVGIWDQIAMCESTGNWSINTGNGFYGGIQFTQSTWDAFGGQEYAPRADLATREEQIAIGKKVQAGQGWGAWPLCTSRLGLR</sequence>
<gene>
    <name evidence="5" type="primary">rpf</name>
    <name evidence="5" type="ORF">GOHSU_19_00270</name>
</gene>
<evidence type="ECO:0000256" key="1">
    <source>
        <dbReference type="ARBA" id="ARBA00010830"/>
    </source>
</evidence>
<evidence type="ECO:0000256" key="2">
    <source>
        <dbReference type="ARBA" id="ARBA00022729"/>
    </source>
</evidence>
<dbReference type="Proteomes" id="UP000053405">
    <property type="component" value="Unassembled WGS sequence"/>
</dbReference>
<dbReference type="Pfam" id="PF06737">
    <property type="entry name" value="Transglycosylas"/>
    <property type="match status" value="1"/>
</dbReference>
<evidence type="ECO:0000259" key="4">
    <source>
        <dbReference type="PROSITE" id="PS51109"/>
    </source>
</evidence>
<accession>L7LBI2</accession>
<dbReference type="InterPro" id="IPR011098">
    <property type="entry name" value="G5_dom"/>
</dbReference>
<protein>
    <submittedName>
        <fullName evidence="5">Resuscitation-promoting factor</fullName>
    </submittedName>
</protein>
<dbReference type="GO" id="GO:0016787">
    <property type="term" value="F:hydrolase activity"/>
    <property type="evidence" value="ECO:0007669"/>
    <property type="project" value="UniProtKB-KW"/>
</dbReference>
<feature type="domain" description="G5" evidence="4">
    <location>
        <begin position="203"/>
        <end position="283"/>
    </location>
</feature>